<comment type="cofactor">
    <cofactor evidence="1">
        <name>pyridoxal 5'-phosphate</name>
        <dbReference type="ChEBI" id="CHEBI:597326"/>
    </cofactor>
</comment>
<dbReference type="GO" id="GO:0030170">
    <property type="term" value="F:pyridoxal phosphate binding"/>
    <property type="evidence" value="ECO:0007669"/>
    <property type="project" value="TreeGrafter"/>
</dbReference>
<proteinExistence type="inferred from homology"/>
<comment type="catalytic activity">
    <reaction evidence="11">
        <text>O-phospho-L-serine + 2-oxoglutarate = 3-phosphooxypyruvate + L-glutamate</text>
        <dbReference type="Rhea" id="RHEA:14329"/>
        <dbReference type="ChEBI" id="CHEBI:16810"/>
        <dbReference type="ChEBI" id="CHEBI:18110"/>
        <dbReference type="ChEBI" id="CHEBI:29985"/>
        <dbReference type="ChEBI" id="CHEBI:57524"/>
        <dbReference type="EC" id="2.6.1.52"/>
    </reaction>
</comment>
<evidence type="ECO:0000256" key="2">
    <source>
        <dbReference type="ARBA" id="ARBA00005099"/>
    </source>
</evidence>
<reference evidence="13" key="1">
    <citation type="submission" date="2019-03" db="EMBL/GenBank/DDBJ databases">
        <authorList>
            <person name="Hao L."/>
        </authorList>
    </citation>
    <scope>NUCLEOTIDE SEQUENCE</scope>
</reference>
<name>A0A485M035_9ZZZZ</name>
<evidence type="ECO:0000259" key="12">
    <source>
        <dbReference type="Pfam" id="PF00266"/>
    </source>
</evidence>
<dbReference type="FunFam" id="3.40.640.10:FF:000010">
    <property type="entry name" value="Phosphoserine aminotransferase"/>
    <property type="match status" value="1"/>
</dbReference>
<keyword evidence="7 13" id="KW-0808">Transferase</keyword>
<organism evidence="13">
    <name type="scientific">anaerobic digester metagenome</name>
    <dbReference type="NCBI Taxonomy" id="1263854"/>
    <lineage>
        <taxon>unclassified sequences</taxon>
        <taxon>metagenomes</taxon>
        <taxon>ecological metagenomes</taxon>
    </lineage>
</organism>
<evidence type="ECO:0000256" key="4">
    <source>
        <dbReference type="ARBA" id="ARBA00013030"/>
    </source>
</evidence>
<dbReference type="InterPro" id="IPR022278">
    <property type="entry name" value="Pser_aminoTfrase"/>
</dbReference>
<dbReference type="Gene3D" id="3.40.640.10">
    <property type="entry name" value="Type I PLP-dependent aspartate aminotransferase-like (Major domain)"/>
    <property type="match status" value="1"/>
</dbReference>
<dbReference type="Gene3D" id="3.90.1150.10">
    <property type="entry name" value="Aspartate Aminotransferase, domain 1"/>
    <property type="match status" value="1"/>
</dbReference>
<feature type="domain" description="Aminotransferase class V" evidence="12">
    <location>
        <begin position="4"/>
        <end position="348"/>
    </location>
</feature>
<dbReference type="AlphaFoldDB" id="A0A485M035"/>
<dbReference type="PROSITE" id="PS00595">
    <property type="entry name" value="AA_TRANSFER_CLASS_5"/>
    <property type="match status" value="1"/>
</dbReference>
<evidence type="ECO:0000256" key="10">
    <source>
        <dbReference type="ARBA" id="ARBA00047630"/>
    </source>
</evidence>
<dbReference type="NCBIfam" id="NF003764">
    <property type="entry name" value="PRK05355.1"/>
    <property type="match status" value="1"/>
</dbReference>
<accession>A0A485M035</accession>
<dbReference type="FunFam" id="3.90.1150.10:FF:000006">
    <property type="entry name" value="Phosphoserine aminotransferase"/>
    <property type="match status" value="1"/>
</dbReference>
<dbReference type="GO" id="GO:0004648">
    <property type="term" value="F:O-phospho-L-serine:2-oxoglutarate aminotransferase activity"/>
    <property type="evidence" value="ECO:0007669"/>
    <property type="project" value="UniProtKB-EC"/>
</dbReference>
<evidence type="ECO:0000256" key="3">
    <source>
        <dbReference type="ARBA" id="ARBA00006904"/>
    </source>
</evidence>
<dbReference type="CDD" id="cd00611">
    <property type="entry name" value="PSAT_like"/>
    <property type="match status" value="1"/>
</dbReference>
<keyword evidence="9" id="KW-0718">Serine biosynthesis</keyword>
<dbReference type="PANTHER" id="PTHR43247">
    <property type="entry name" value="PHOSPHOSERINE AMINOTRANSFERASE"/>
    <property type="match status" value="1"/>
</dbReference>
<dbReference type="InterPro" id="IPR015422">
    <property type="entry name" value="PyrdxlP-dep_Trfase_small"/>
</dbReference>
<dbReference type="UniPathway" id="UPA00135">
    <property type="reaction ID" value="UER00197"/>
</dbReference>
<evidence type="ECO:0000256" key="8">
    <source>
        <dbReference type="ARBA" id="ARBA00022898"/>
    </source>
</evidence>
<evidence type="ECO:0000256" key="1">
    <source>
        <dbReference type="ARBA" id="ARBA00001933"/>
    </source>
</evidence>
<dbReference type="GO" id="GO:0006564">
    <property type="term" value="P:L-serine biosynthetic process"/>
    <property type="evidence" value="ECO:0007669"/>
    <property type="project" value="UniProtKB-KW"/>
</dbReference>
<keyword evidence="6" id="KW-0028">Amino-acid biosynthesis</keyword>
<gene>
    <name evidence="13" type="primary">serC</name>
    <name evidence="13" type="ORF">SCFA_190034</name>
</gene>
<dbReference type="NCBIfam" id="TIGR01364">
    <property type="entry name" value="serC_1"/>
    <property type="match status" value="1"/>
</dbReference>
<dbReference type="EMBL" id="CAADRM010000080">
    <property type="protein sequence ID" value="VFU13480.1"/>
    <property type="molecule type" value="Genomic_DNA"/>
</dbReference>
<dbReference type="SUPFAM" id="SSF53383">
    <property type="entry name" value="PLP-dependent transferases"/>
    <property type="match status" value="1"/>
</dbReference>
<evidence type="ECO:0000256" key="7">
    <source>
        <dbReference type="ARBA" id="ARBA00022679"/>
    </source>
</evidence>
<comment type="catalytic activity">
    <reaction evidence="10">
        <text>4-(phosphooxy)-L-threonine + 2-oxoglutarate = (R)-3-hydroxy-2-oxo-4-phosphooxybutanoate + L-glutamate</text>
        <dbReference type="Rhea" id="RHEA:16573"/>
        <dbReference type="ChEBI" id="CHEBI:16810"/>
        <dbReference type="ChEBI" id="CHEBI:29985"/>
        <dbReference type="ChEBI" id="CHEBI:58452"/>
        <dbReference type="ChEBI" id="CHEBI:58538"/>
        <dbReference type="EC" id="2.6.1.52"/>
    </reaction>
</comment>
<evidence type="ECO:0000313" key="13">
    <source>
        <dbReference type="EMBL" id="VFU13480.1"/>
    </source>
</evidence>
<comment type="pathway">
    <text evidence="2">Amino-acid biosynthesis; L-serine biosynthesis; L-serine from 3-phospho-D-glycerate: step 2/3.</text>
</comment>
<dbReference type="EC" id="2.6.1.52" evidence="4"/>
<dbReference type="PIRSF" id="PIRSF000525">
    <property type="entry name" value="SerC"/>
    <property type="match status" value="1"/>
</dbReference>
<dbReference type="Pfam" id="PF00266">
    <property type="entry name" value="Aminotran_5"/>
    <property type="match status" value="1"/>
</dbReference>
<evidence type="ECO:0000256" key="6">
    <source>
        <dbReference type="ARBA" id="ARBA00022605"/>
    </source>
</evidence>
<evidence type="ECO:0000256" key="5">
    <source>
        <dbReference type="ARBA" id="ARBA00022576"/>
    </source>
</evidence>
<dbReference type="InterPro" id="IPR020578">
    <property type="entry name" value="Aminotrans_V_PyrdxlP_BS"/>
</dbReference>
<keyword evidence="8" id="KW-0663">Pyridoxal phosphate</keyword>
<dbReference type="HAMAP" id="MF_00160">
    <property type="entry name" value="SerC_aminotrans_5"/>
    <property type="match status" value="1"/>
</dbReference>
<evidence type="ECO:0000256" key="11">
    <source>
        <dbReference type="ARBA" id="ARBA00049007"/>
    </source>
</evidence>
<dbReference type="GO" id="GO:0005737">
    <property type="term" value="C:cytoplasm"/>
    <property type="evidence" value="ECO:0007669"/>
    <property type="project" value="TreeGrafter"/>
</dbReference>
<protein>
    <recommendedName>
        <fullName evidence="4">phosphoserine transaminase</fullName>
        <ecNumber evidence="4">2.6.1.52</ecNumber>
    </recommendedName>
</protein>
<dbReference type="PANTHER" id="PTHR43247:SF1">
    <property type="entry name" value="PHOSPHOSERINE AMINOTRANSFERASE"/>
    <property type="match status" value="1"/>
</dbReference>
<evidence type="ECO:0000256" key="9">
    <source>
        <dbReference type="ARBA" id="ARBA00023299"/>
    </source>
</evidence>
<dbReference type="InterPro" id="IPR000192">
    <property type="entry name" value="Aminotrans_V_dom"/>
</dbReference>
<dbReference type="InterPro" id="IPR015424">
    <property type="entry name" value="PyrdxlP-dep_Trfase"/>
</dbReference>
<keyword evidence="5 13" id="KW-0032">Aminotransferase</keyword>
<comment type="similarity">
    <text evidence="3">Belongs to the class-V pyridoxal-phosphate-dependent aminotransferase family. SerC subfamily.</text>
</comment>
<dbReference type="InterPro" id="IPR015421">
    <property type="entry name" value="PyrdxlP-dep_Trfase_major"/>
</dbReference>
<sequence length="360" mass="39614">MRDVFNFNPGPAVLPEPVLESTSKAVLNFANTGMSIMEVSHRSKEFDALLVETEALVAEVMGIPENYKVLFLQGGASLQFSMVPMNLLLDGKTADYIDTGSWSSKAIKEAKKVGKVNVAASTKDEKYTRIPSPSELKLTPGAVYCHITSNNTIYGTQWQTFPDTGNVPLVADMSSDILSRQFDVSKFGIIYAGAQKNMGPAGVTVVIIRKDLADNVPENLPTMLKYSTHIENSSTFNTCPVLAIFVVHEVLKWLKDMGGVPEMEKLNNKKAAILYDVLDNSSFYRGTVQKDSRSKMNVPFRLPTEELEAEFLAGANKRNLKGLKGHRSVGGMRASIYNAMPIEGVQKLADFMVEFEKSHS</sequence>